<comment type="pathway">
    <text evidence="2">Secondary metabolite biosynthesis.</text>
</comment>
<dbReference type="AlphaFoldDB" id="A0A364L964"/>
<proteinExistence type="inferred from homology"/>
<evidence type="ECO:0000256" key="7">
    <source>
        <dbReference type="ARBA" id="ARBA00023004"/>
    </source>
</evidence>
<dbReference type="SUPFAM" id="SSF48264">
    <property type="entry name" value="Cytochrome P450"/>
    <property type="match status" value="1"/>
</dbReference>
<reference evidence="11 12" key="1">
    <citation type="journal article" date="2017" name="Biotechnol. Biofuels">
        <title>Differential beta-glucosidase expression as a function of carbon source availability in Talaromyces amestolkiae: a genomic and proteomic approach.</title>
        <authorList>
            <person name="de Eugenio L.I."/>
            <person name="Mendez-Liter J.A."/>
            <person name="Nieto-Dominguez M."/>
            <person name="Alonso L."/>
            <person name="Gil-Munoz J."/>
            <person name="Barriuso J."/>
            <person name="Prieto A."/>
            <person name="Martinez M.J."/>
        </authorList>
    </citation>
    <scope>NUCLEOTIDE SEQUENCE [LARGE SCALE GENOMIC DNA]</scope>
    <source>
        <strain evidence="11 12">CIB</strain>
    </source>
</reference>
<dbReference type="GeneID" id="63797580"/>
<dbReference type="Proteomes" id="UP000249363">
    <property type="component" value="Unassembled WGS sequence"/>
</dbReference>
<keyword evidence="6 10" id="KW-0560">Oxidoreductase</keyword>
<keyword evidence="5 9" id="KW-0479">Metal-binding</keyword>
<dbReference type="GO" id="GO:0005506">
    <property type="term" value="F:iron ion binding"/>
    <property type="evidence" value="ECO:0007669"/>
    <property type="project" value="InterPro"/>
</dbReference>
<organism evidence="11 12">
    <name type="scientific">Talaromyces amestolkiae</name>
    <dbReference type="NCBI Taxonomy" id="1196081"/>
    <lineage>
        <taxon>Eukaryota</taxon>
        <taxon>Fungi</taxon>
        <taxon>Dikarya</taxon>
        <taxon>Ascomycota</taxon>
        <taxon>Pezizomycotina</taxon>
        <taxon>Eurotiomycetes</taxon>
        <taxon>Eurotiomycetidae</taxon>
        <taxon>Eurotiales</taxon>
        <taxon>Trichocomaceae</taxon>
        <taxon>Talaromyces</taxon>
        <taxon>Talaromyces sect. Talaromyces</taxon>
    </lineage>
</organism>
<evidence type="ECO:0000256" key="2">
    <source>
        <dbReference type="ARBA" id="ARBA00005179"/>
    </source>
</evidence>
<evidence type="ECO:0000256" key="6">
    <source>
        <dbReference type="ARBA" id="ARBA00023002"/>
    </source>
</evidence>
<dbReference type="PRINTS" id="PR00385">
    <property type="entry name" value="P450"/>
</dbReference>
<evidence type="ECO:0000256" key="5">
    <source>
        <dbReference type="ARBA" id="ARBA00022723"/>
    </source>
</evidence>
<comment type="caution">
    <text evidence="11">The sequence shown here is derived from an EMBL/GenBank/DDBJ whole genome shotgun (WGS) entry which is preliminary data.</text>
</comment>
<evidence type="ECO:0000256" key="8">
    <source>
        <dbReference type="ARBA" id="ARBA00023033"/>
    </source>
</evidence>
<evidence type="ECO:0000256" key="9">
    <source>
        <dbReference type="PIRSR" id="PIRSR602401-1"/>
    </source>
</evidence>
<dbReference type="InterPro" id="IPR002401">
    <property type="entry name" value="Cyt_P450_E_grp-I"/>
</dbReference>
<keyword evidence="7 9" id="KW-0408">Iron</keyword>
<dbReference type="InterPro" id="IPR050121">
    <property type="entry name" value="Cytochrome_P450_monoxygenase"/>
</dbReference>
<evidence type="ECO:0000313" key="11">
    <source>
        <dbReference type="EMBL" id="RAO72354.1"/>
    </source>
</evidence>
<comment type="similarity">
    <text evidence="3 10">Belongs to the cytochrome P450 family.</text>
</comment>
<accession>A0A364L964</accession>
<evidence type="ECO:0000256" key="10">
    <source>
        <dbReference type="RuleBase" id="RU000461"/>
    </source>
</evidence>
<dbReference type="PROSITE" id="PS00086">
    <property type="entry name" value="CYTOCHROME_P450"/>
    <property type="match status" value="1"/>
</dbReference>
<dbReference type="STRING" id="1196081.A0A364L964"/>
<dbReference type="GO" id="GO:0016705">
    <property type="term" value="F:oxidoreductase activity, acting on paired donors, with incorporation or reduction of molecular oxygen"/>
    <property type="evidence" value="ECO:0007669"/>
    <property type="project" value="InterPro"/>
</dbReference>
<evidence type="ECO:0000256" key="1">
    <source>
        <dbReference type="ARBA" id="ARBA00001971"/>
    </source>
</evidence>
<evidence type="ECO:0000256" key="4">
    <source>
        <dbReference type="ARBA" id="ARBA00022617"/>
    </source>
</evidence>
<dbReference type="Gene3D" id="1.10.630.10">
    <property type="entry name" value="Cytochrome P450"/>
    <property type="match status" value="1"/>
</dbReference>
<dbReference type="GO" id="GO:0020037">
    <property type="term" value="F:heme binding"/>
    <property type="evidence" value="ECO:0007669"/>
    <property type="project" value="InterPro"/>
</dbReference>
<dbReference type="RefSeq" id="XP_040736868.1">
    <property type="nucleotide sequence ID" value="XM_040881163.1"/>
</dbReference>
<dbReference type="GO" id="GO:0004497">
    <property type="term" value="F:monooxygenase activity"/>
    <property type="evidence" value="ECO:0007669"/>
    <property type="project" value="UniProtKB-KW"/>
</dbReference>
<dbReference type="InterPro" id="IPR001128">
    <property type="entry name" value="Cyt_P450"/>
</dbReference>
<dbReference type="EMBL" id="MIKG01000019">
    <property type="protein sequence ID" value="RAO72354.1"/>
    <property type="molecule type" value="Genomic_DNA"/>
</dbReference>
<keyword evidence="8 10" id="KW-0503">Monooxygenase</keyword>
<keyword evidence="4 9" id="KW-0349">Heme</keyword>
<dbReference type="PRINTS" id="PR00463">
    <property type="entry name" value="EP450I"/>
</dbReference>
<evidence type="ECO:0000256" key="3">
    <source>
        <dbReference type="ARBA" id="ARBA00010617"/>
    </source>
</evidence>
<evidence type="ECO:0000313" key="12">
    <source>
        <dbReference type="Proteomes" id="UP000249363"/>
    </source>
</evidence>
<protein>
    <submittedName>
        <fullName evidence="11">Uncharacterized protein</fullName>
    </submittedName>
</protein>
<dbReference type="CDD" id="cd11058">
    <property type="entry name" value="CYP60B-like"/>
    <property type="match status" value="1"/>
</dbReference>
<gene>
    <name evidence="11" type="ORF">BHQ10_008366</name>
</gene>
<dbReference type="FunFam" id="1.10.630.10:FF:000047">
    <property type="entry name" value="Cytochrome P450 monooxygenase"/>
    <property type="match status" value="1"/>
</dbReference>
<dbReference type="PANTHER" id="PTHR24305:SF210">
    <property type="entry name" value="CYTOCHROME P450 MONOOXYGENASE ASQL-RELATED"/>
    <property type="match status" value="1"/>
</dbReference>
<dbReference type="InterPro" id="IPR017972">
    <property type="entry name" value="Cyt_P450_CS"/>
</dbReference>
<dbReference type="OrthoDB" id="1470350at2759"/>
<dbReference type="Pfam" id="PF00067">
    <property type="entry name" value="p450"/>
    <property type="match status" value="1"/>
</dbReference>
<dbReference type="GO" id="GO:0009403">
    <property type="term" value="P:toxin biosynthetic process"/>
    <property type="evidence" value="ECO:0007669"/>
    <property type="project" value="UniProtKB-ARBA"/>
</dbReference>
<name>A0A364L964_TALAM</name>
<comment type="cofactor">
    <cofactor evidence="1 9">
        <name>heme</name>
        <dbReference type="ChEBI" id="CHEBI:30413"/>
    </cofactor>
</comment>
<feature type="binding site" description="axial binding residue" evidence="9">
    <location>
        <position position="445"/>
    </location>
    <ligand>
        <name>heme</name>
        <dbReference type="ChEBI" id="CHEBI:30413"/>
    </ligand>
    <ligandPart>
        <name>Fe</name>
        <dbReference type="ChEBI" id="CHEBI:18248"/>
    </ligandPart>
</feature>
<keyword evidence="12" id="KW-1185">Reference proteome</keyword>
<dbReference type="PANTHER" id="PTHR24305">
    <property type="entry name" value="CYTOCHROME P450"/>
    <property type="match status" value="1"/>
</dbReference>
<sequence>MNMAPRISLSTLSIGQAAALLSGGLLAYVVGVVIYRVYFHPLSKYPGPKLAAATRLWWMKQQLSGRFPFIVHELHLKYGEIVRIAPTELSFTGADAWKEIYGFRNGLPENRKDPGENTDADKTHPTIINADRRTHGSLRKLLSNAFSDKVLKGQEPVLLHYIDLLVSRLHEVADKDEPVDIVRWFNYVTFDIIGHLAFYEPFDCLKNDDYHPWMSMIFNAIVYVHYIRTLQRFIDVRSIILAIMPKRIVERRKWHIGLVEEKVKRRKTSHPDYIDFMSHLLQAEEKGDLTMPDLVANANLMVIAGSETTATILSGTIYYLCTHPRVMQKLIDEVRTSFDSSDEINIARISQLKYINAVIDESFRLYPPAAGSHPRITPPEGANILGEWLPGNTSMGMAQYAVFRSPYNFKDPEIYLPERWLDDEGPYKNDRREALQPFSFGPRNCIGRNLANIEMRLILAKMLWHFDFTLTPECANWPKDQYIYTSWEKIPLKVHITTRASKA</sequence>
<dbReference type="InterPro" id="IPR036396">
    <property type="entry name" value="Cyt_P450_sf"/>
</dbReference>